<reference evidence="2 3" key="1">
    <citation type="submission" date="2014-04" db="EMBL/GenBank/DDBJ databases">
        <authorList>
            <consortium name="DOE Joint Genome Institute"/>
            <person name="Kuo A."/>
            <person name="Tarkka M."/>
            <person name="Buscot F."/>
            <person name="Kohler A."/>
            <person name="Nagy L.G."/>
            <person name="Floudas D."/>
            <person name="Copeland A."/>
            <person name="Barry K.W."/>
            <person name="Cichocki N."/>
            <person name="Veneault-Fourrey C."/>
            <person name="LaButti K."/>
            <person name="Lindquist E.A."/>
            <person name="Lipzen A."/>
            <person name="Lundell T."/>
            <person name="Morin E."/>
            <person name="Murat C."/>
            <person name="Sun H."/>
            <person name="Tunlid A."/>
            <person name="Henrissat B."/>
            <person name="Grigoriev I.V."/>
            <person name="Hibbett D.S."/>
            <person name="Martin F."/>
            <person name="Nordberg H.P."/>
            <person name="Cantor M.N."/>
            <person name="Hua S.X."/>
        </authorList>
    </citation>
    <scope>NUCLEOTIDE SEQUENCE [LARGE SCALE GENOMIC DNA]</scope>
    <source>
        <strain evidence="2 3">F 1598</strain>
    </source>
</reference>
<reference evidence="3" key="2">
    <citation type="submission" date="2015-01" db="EMBL/GenBank/DDBJ databases">
        <title>Evolutionary Origins and Diversification of the Mycorrhizal Mutualists.</title>
        <authorList>
            <consortium name="DOE Joint Genome Institute"/>
            <consortium name="Mycorrhizal Genomics Consortium"/>
            <person name="Kohler A."/>
            <person name="Kuo A."/>
            <person name="Nagy L.G."/>
            <person name="Floudas D."/>
            <person name="Copeland A."/>
            <person name="Barry K.W."/>
            <person name="Cichocki N."/>
            <person name="Veneault-Fourrey C."/>
            <person name="LaButti K."/>
            <person name="Lindquist E.A."/>
            <person name="Lipzen A."/>
            <person name="Lundell T."/>
            <person name="Morin E."/>
            <person name="Murat C."/>
            <person name="Riley R."/>
            <person name="Ohm R."/>
            <person name="Sun H."/>
            <person name="Tunlid A."/>
            <person name="Henrissat B."/>
            <person name="Grigoriev I.V."/>
            <person name="Hibbett D.S."/>
            <person name="Martin F."/>
        </authorList>
    </citation>
    <scope>NUCLEOTIDE SEQUENCE [LARGE SCALE GENOMIC DNA]</scope>
    <source>
        <strain evidence="3">F 1598</strain>
    </source>
</reference>
<keyword evidence="3" id="KW-1185">Reference proteome</keyword>
<dbReference type="OrthoDB" id="2115692at2759"/>
<evidence type="ECO:0000259" key="1">
    <source>
        <dbReference type="PROSITE" id="PS51186"/>
    </source>
</evidence>
<proteinExistence type="predicted"/>
<organism evidence="2 3">
    <name type="scientific">Piloderma croceum (strain F 1598)</name>
    <dbReference type="NCBI Taxonomy" id="765440"/>
    <lineage>
        <taxon>Eukaryota</taxon>
        <taxon>Fungi</taxon>
        <taxon>Dikarya</taxon>
        <taxon>Basidiomycota</taxon>
        <taxon>Agaricomycotina</taxon>
        <taxon>Agaricomycetes</taxon>
        <taxon>Agaricomycetidae</taxon>
        <taxon>Atheliales</taxon>
        <taxon>Atheliaceae</taxon>
        <taxon>Piloderma</taxon>
    </lineage>
</organism>
<dbReference type="InterPro" id="IPR016181">
    <property type="entry name" value="Acyl_CoA_acyltransferase"/>
</dbReference>
<accession>A0A0C3GAF6</accession>
<dbReference type="AlphaFoldDB" id="A0A0C3GAF6"/>
<dbReference type="GO" id="GO:0016747">
    <property type="term" value="F:acyltransferase activity, transferring groups other than amino-acyl groups"/>
    <property type="evidence" value="ECO:0007669"/>
    <property type="project" value="InterPro"/>
</dbReference>
<dbReference type="Pfam" id="PF00583">
    <property type="entry name" value="Acetyltransf_1"/>
    <property type="match status" value="1"/>
</dbReference>
<dbReference type="HOGENOM" id="CLU_1225174_0_0_1"/>
<feature type="domain" description="N-acetyltransferase" evidence="1">
    <location>
        <begin position="16"/>
        <end position="224"/>
    </location>
</feature>
<dbReference type="EMBL" id="KN832979">
    <property type="protein sequence ID" value="KIM87591.1"/>
    <property type="molecule type" value="Genomic_DNA"/>
</dbReference>
<name>A0A0C3GAF6_PILCF</name>
<gene>
    <name evidence="2" type="ORF">PILCRDRAFT_4021</name>
</gene>
<dbReference type="InterPro" id="IPR000182">
    <property type="entry name" value="GNAT_dom"/>
</dbReference>
<sequence length="226" mass="25253">MSTIEIPKPPVPLTPLIIRRATILDVDRIAAIEKKSFYNGGGHARFLALQVANATESVNCAEQLVLVVLLDGLVISYAIWERWGDSHHYWDDQKTVYPLELDHKRGRFDAFHNPSLIPATTSLAEQWGAHSYACHSTIKLYFAGPFVECYYLHRLVTHHDYEHLGAGSMLVQWGVDRANLEGVVFGCESTTVAYGFYKRFGMKGVGGADGWIMRSALIRAVEELGS</sequence>
<dbReference type="PROSITE" id="PS51186">
    <property type="entry name" value="GNAT"/>
    <property type="match status" value="1"/>
</dbReference>
<dbReference type="InParanoid" id="A0A0C3GAF6"/>
<dbReference type="PANTHER" id="PTHR42791">
    <property type="entry name" value="GNAT FAMILY ACETYLTRANSFERASE"/>
    <property type="match status" value="1"/>
</dbReference>
<protein>
    <recommendedName>
        <fullName evidence="1">N-acetyltransferase domain-containing protein</fullName>
    </recommendedName>
</protein>
<evidence type="ECO:0000313" key="2">
    <source>
        <dbReference type="EMBL" id="KIM87591.1"/>
    </source>
</evidence>
<dbReference type="SUPFAM" id="SSF55729">
    <property type="entry name" value="Acyl-CoA N-acyltransferases (Nat)"/>
    <property type="match status" value="1"/>
</dbReference>
<dbReference type="Gene3D" id="3.40.630.30">
    <property type="match status" value="1"/>
</dbReference>
<dbReference type="PANTHER" id="PTHR42791:SF1">
    <property type="entry name" value="N-ACETYLTRANSFERASE DOMAIN-CONTAINING PROTEIN"/>
    <property type="match status" value="1"/>
</dbReference>
<dbReference type="Proteomes" id="UP000054166">
    <property type="component" value="Unassembled WGS sequence"/>
</dbReference>
<dbReference type="InterPro" id="IPR052523">
    <property type="entry name" value="Trichothecene_AcTrans"/>
</dbReference>
<evidence type="ECO:0000313" key="3">
    <source>
        <dbReference type="Proteomes" id="UP000054166"/>
    </source>
</evidence>